<dbReference type="PANTHER" id="PTHR14057:SF47">
    <property type="entry name" value="HOMEOBOX PROTEIN ONECUT"/>
    <property type="match status" value="1"/>
</dbReference>
<keyword evidence="5" id="KW-1185">Reference proteome</keyword>
<dbReference type="FunFam" id="1.10.10.60:FF:000054">
    <property type="entry name" value="One cut domain family member"/>
    <property type="match status" value="1"/>
</dbReference>
<feature type="compositionally biased region" description="Basic and acidic residues" evidence="2">
    <location>
        <begin position="26"/>
        <end position="41"/>
    </location>
</feature>
<dbReference type="OrthoDB" id="10068888at2759"/>
<organism evidence="4 5">
    <name type="scientific">Branchiostoma lanceolatum</name>
    <name type="common">Common lancelet</name>
    <name type="synonym">Amphioxus lanceolatum</name>
    <dbReference type="NCBI Taxonomy" id="7740"/>
    <lineage>
        <taxon>Eukaryota</taxon>
        <taxon>Metazoa</taxon>
        <taxon>Chordata</taxon>
        <taxon>Cephalochordata</taxon>
        <taxon>Leptocardii</taxon>
        <taxon>Amphioxiformes</taxon>
        <taxon>Branchiostomatidae</taxon>
        <taxon>Branchiostoma</taxon>
    </lineage>
</organism>
<evidence type="ECO:0000256" key="1">
    <source>
        <dbReference type="RuleBase" id="RU000682"/>
    </source>
</evidence>
<keyword evidence="1" id="KW-0371">Homeobox</keyword>
<dbReference type="Gene3D" id="1.10.10.60">
    <property type="entry name" value="Homeodomain-like"/>
    <property type="match status" value="1"/>
</dbReference>
<dbReference type="InterPro" id="IPR001356">
    <property type="entry name" value="HD"/>
</dbReference>
<keyword evidence="1" id="KW-0539">Nucleus</keyword>
<dbReference type="GO" id="GO:0005634">
    <property type="term" value="C:nucleus"/>
    <property type="evidence" value="ECO:0007669"/>
    <property type="project" value="UniProtKB-SubCell"/>
</dbReference>
<evidence type="ECO:0000313" key="5">
    <source>
        <dbReference type="Proteomes" id="UP000838412"/>
    </source>
</evidence>
<dbReference type="GO" id="GO:0000978">
    <property type="term" value="F:RNA polymerase II cis-regulatory region sequence-specific DNA binding"/>
    <property type="evidence" value="ECO:0007669"/>
    <property type="project" value="TreeGrafter"/>
</dbReference>
<keyword evidence="1" id="KW-0238">DNA-binding</keyword>
<feature type="region of interest" description="Disordered" evidence="2">
    <location>
        <begin position="145"/>
        <end position="171"/>
    </location>
</feature>
<feature type="compositionally biased region" description="Polar residues" evidence="2">
    <location>
        <begin position="157"/>
        <end position="171"/>
    </location>
</feature>
<protein>
    <submittedName>
        <fullName evidence="4">ONECUT1 protein</fullName>
    </submittedName>
</protein>
<dbReference type="Proteomes" id="UP000838412">
    <property type="component" value="Chromosome 19"/>
</dbReference>
<dbReference type="EMBL" id="OV696704">
    <property type="protein sequence ID" value="CAH1251281.1"/>
    <property type="molecule type" value="Genomic_DNA"/>
</dbReference>
<dbReference type="Pfam" id="PF00046">
    <property type="entry name" value="Homeodomain"/>
    <property type="match status" value="1"/>
</dbReference>
<dbReference type="CDD" id="cd00086">
    <property type="entry name" value="homeodomain"/>
    <property type="match status" value="1"/>
</dbReference>
<evidence type="ECO:0000256" key="2">
    <source>
        <dbReference type="SAM" id="MobiDB-lite"/>
    </source>
</evidence>
<gene>
    <name evidence="4" type="primary">ONECUT1</name>
    <name evidence="4" type="ORF">BLAG_LOCUS11718</name>
</gene>
<comment type="subcellular location">
    <subcellularLocation>
        <location evidence="1">Nucleus</location>
    </subcellularLocation>
</comment>
<feature type="domain" description="Homeobox" evidence="3">
    <location>
        <begin position="90"/>
        <end position="152"/>
    </location>
</feature>
<feature type="compositionally biased region" description="Basic and acidic residues" evidence="2">
    <location>
        <begin position="75"/>
        <end position="89"/>
    </location>
</feature>
<dbReference type="SUPFAM" id="SSF46689">
    <property type="entry name" value="Homeodomain-like"/>
    <property type="match status" value="1"/>
</dbReference>
<feature type="region of interest" description="Disordered" evidence="2">
    <location>
        <begin position="61"/>
        <end position="96"/>
    </location>
</feature>
<dbReference type="InterPro" id="IPR051649">
    <property type="entry name" value="CUT_Homeobox"/>
</dbReference>
<dbReference type="SMART" id="SM00389">
    <property type="entry name" value="HOX"/>
    <property type="match status" value="1"/>
</dbReference>
<evidence type="ECO:0000313" key="4">
    <source>
        <dbReference type="EMBL" id="CAH1251281.1"/>
    </source>
</evidence>
<dbReference type="AlphaFoldDB" id="A0A8J9ZD22"/>
<reference evidence="4" key="1">
    <citation type="submission" date="2022-01" db="EMBL/GenBank/DDBJ databases">
        <authorList>
            <person name="Braso-Vives M."/>
        </authorList>
    </citation>
    <scope>NUCLEOTIDE SEQUENCE</scope>
</reference>
<feature type="compositionally biased region" description="Basic and acidic residues" evidence="2">
    <location>
        <begin position="145"/>
        <end position="155"/>
    </location>
</feature>
<dbReference type="PANTHER" id="PTHR14057">
    <property type="entry name" value="TRANSCRIPTION FACTOR ONECUT"/>
    <property type="match status" value="1"/>
</dbReference>
<feature type="region of interest" description="Disordered" evidence="2">
    <location>
        <begin position="15"/>
        <end position="43"/>
    </location>
</feature>
<evidence type="ECO:0000259" key="3">
    <source>
        <dbReference type="SMART" id="SM00389"/>
    </source>
</evidence>
<name>A0A8J9ZD22_BRALA</name>
<proteinExistence type="predicted"/>
<dbReference type="InterPro" id="IPR009057">
    <property type="entry name" value="Homeodomain-like_sf"/>
</dbReference>
<dbReference type="GO" id="GO:0000981">
    <property type="term" value="F:DNA-binding transcription factor activity, RNA polymerase II-specific"/>
    <property type="evidence" value="ECO:0007669"/>
    <property type="project" value="TreeGrafter"/>
</dbReference>
<sequence>MSRLVSKGLLLKECPGSSQLRPRAKRSPELGRLDNRPRRFSPDGSFYTFSGHCGACQRKAYQDHGRPAASNSACKRKEQEAAKPPEQKGPKKPRLVFTDLQRRTLHAIFKENKRPSKEMQAQIAKQLGLDLSTVCNFFMNARRRSQDKWQEDEGKSAGSSSNGSTPTSCTK</sequence>
<accession>A0A8J9ZD22</accession>